<feature type="compositionally biased region" description="Low complexity" evidence="1">
    <location>
        <begin position="254"/>
        <end position="266"/>
    </location>
</feature>
<dbReference type="InterPro" id="IPR006860">
    <property type="entry name" value="FecR"/>
</dbReference>
<proteinExistence type="predicted"/>
<feature type="region of interest" description="Disordered" evidence="1">
    <location>
        <begin position="363"/>
        <end position="454"/>
    </location>
</feature>
<dbReference type="RefSeq" id="WP_021778006.1">
    <property type="nucleotide sequence ID" value="NZ_AWXE01000005.1"/>
</dbReference>
<feature type="region of interest" description="Disordered" evidence="1">
    <location>
        <begin position="216"/>
        <end position="322"/>
    </location>
</feature>
<feature type="compositionally biased region" description="Polar residues" evidence="1">
    <location>
        <begin position="274"/>
        <end position="283"/>
    </location>
</feature>
<organism evidence="3 4">
    <name type="scientific">Candidatus Micropelagius thuwalensis</name>
    <dbReference type="NCBI Taxonomy" id="1397666"/>
    <lineage>
        <taxon>Bacteria</taxon>
        <taxon>Pseudomonadati</taxon>
        <taxon>Pseudomonadota</taxon>
        <taxon>Alphaproteobacteria</taxon>
        <taxon>PS1 clade</taxon>
        <taxon>Candidatus Micropelagius</taxon>
    </lineage>
</organism>
<dbReference type="Proteomes" id="UP000016762">
    <property type="component" value="Unassembled WGS sequence"/>
</dbReference>
<feature type="compositionally biased region" description="Acidic residues" evidence="1">
    <location>
        <begin position="237"/>
        <end position="253"/>
    </location>
</feature>
<dbReference type="AlphaFoldDB" id="U2WR65"/>
<evidence type="ECO:0000313" key="3">
    <source>
        <dbReference type="EMBL" id="ERL46033.1"/>
    </source>
</evidence>
<evidence type="ECO:0000256" key="1">
    <source>
        <dbReference type="SAM" id="MobiDB-lite"/>
    </source>
</evidence>
<name>U2WR65_9PROT</name>
<dbReference type="EMBL" id="AWXE01000005">
    <property type="protein sequence ID" value="ERL46033.1"/>
    <property type="molecule type" value="Genomic_DNA"/>
</dbReference>
<feature type="compositionally biased region" description="Low complexity" evidence="1">
    <location>
        <begin position="439"/>
        <end position="454"/>
    </location>
</feature>
<comment type="caution">
    <text evidence="3">The sequence shown here is derived from an EMBL/GenBank/DDBJ whole genome shotgun (WGS) entry which is preliminary data.</text>
</comment>
<protein>
    <recommendedName>
        <fullName evidence="2">FecR protein domain-containing protein</fullName>
    </recommendedName>
</protein>
<dbReference type="eggNOG" id="COG4254">
    <property type="taxonomic scope" value="Bacteria"/>
</dbReference>
<feature type="domain" description="FecR protein" evidence="2">
    <location>
        <begin position="69"/>
        <end position="168"/>
    </location>
</feature>
<dbReference type="STRING" id="1397666.RS24_02104"/>
<dbReference type="Pfam" id="PF04773">
    <property type="entry name" value="FecR"/>
    <property type="match status" value="1"/>
</dbReference>
<evidence type="ECO:0000259" key="2">
    <source>
        <dbReference type="Pfam" id="PF04773"/>
    </source>
</evidence>
<evidence type="ECO:0000313" key="4">
    <source>
        <dbReference type="Proteomes" id="UP000016762"/>
    </source>
</evidence>
<dbReference type="PANTHER" id="PTHR38731:SF1">
    <property type="entry name" value="FECR PROTEIN DOMAIN-CONTAINING PROTEIN"/>
    <property type="match status" value="1"/>
</dbReference>
<dbReference type="OrthoDB" id="6038785at2"/>
<accession>U2WR65</accession>
<dbReference type="PANTHER" id="PTHR38731">
    <property type="entry name" value="LIPL45-RELATED LIPOPROTEIN-RELATED"/>
    <property type="match status" value="1"/>
</dbReference>
<feature type="compositionally biased region" description="Basic and acidic residues" evidence="1">
    <location>
        <begin position="404"/>
        <end position="424"/>
    </location>
</feature>
<dbReference type="PATRIC" id="fig|1397666.3.peg.1934"/>
<reference evidence="3 4" key="1">
    <citation type="journal article" date="2014" name="FEMS Microbiol. Ecol.">
        <title>Genomic differentiation among two strains of the PS1 clade isolated from geographically separated marine habitats.</title>
        <authorList>
            <person name="Jimenez-Infante F."/>
            <person name="Ngugi D.K."/>
            <person name="Alam I."/>
            <person name="Rashid M."/>
            <person name="Baalawi W."/>
            <person name="Kamau A.A."/>
            <person name="Bajic V.B."/>
            <person name="Stingl U."/>
        </authorList>
    </citation>
    <scope>NUCLEOTIDE SEQUENCE [LARGE SCALE GENOMIC DNA]</scope>
    <source>
        <strain evidence="3 4">RS24</strain>
    </source>
</reference>
<keyword evidence="4" id="KW-1185">Reference proteome</keyword>
<gene>
    <name evidence="3" type="ORF">RS24_02104</name>
</gene>
<feature type="compositionally biased region" description="Polar residues" evidence="1">
    <location>
        <begin position="389"/>
        <end position="403"/>
    </location>
</feature>
<feature type="compositionally biased region" description="Low complexity" evidence="1">
    <location>
        <begin position="286"/>
        <end position="299"/>
    </location>
</feature>
<sequence length="1034" mass="111492">MFRPSVQSVRLHNLIVIFILCVFTSQVFANEDTAKMIGVMAFKAGEVNISRDQAQFMPASLGEKIFLEDKIQTSADGRLQILLKDETTFTLGPNAELIVDKFIYDPDVSDVEVSIKSGAFRFISGATAASGPDAVKLKLPKATLSIRGTEVLGDVSPISTQIILMSGIINVITDNDVKQISQHGWGVEVNEKGDISEPSPVTDIALENVIVLLESKEDDEDEEDTQDQVVTNSQASNEEESDEETQEEDDNENTETTPTSNTTNNESDSETGDETTNTAQNDVIDTETSPTETETDTPPVVASNTDAPLDVNGNLDGDGQLKREDDEISDFDKIILTSFQQNDTSEVNPLNTDDVTENNLQTENNTLELTPDGQIKQPSDKPEDASPGTDEQSNIINQLTSPIKTEDETEKLATEKTSEEDMKLVGEVVATNPASNPDNTPQNNTPQNNTPQNNAPVAEALADINIEDTSSDDTFPNISAKINANDPDGDNLAYAIANGTNDTTQTGFDLSLASTYGTLYLNSNTGDLLYVPNDGAIEGLTANASEEFDLNISDGTNQISQTLKAFIIGTDDSITSSNAAASIEDTTSISAGGISVVDGNFSASDLDSDTFEFSIIVDGSVVTQATSPEQLYGPLPAPNDPNYEFIRNIYDNYDKAYDLGNSAYGTDIVLNSETGAFKLLPNGVLLDTLDDGETAIEEVSFQVTNGAETLTRLLNINYLGAEDPPEISSFDGNPMSLTNSQIDAVVARVEDRDVETFVDLTNNLPSWIGFAQDPANPGIYIWKIDENANNDPIVDNYLNGSIQINFQAKSGDDSTDILTQTLIFTCQEPKCDEFIQSTDATTPVPTNSSLADLLDNTGGKISVSGDLFNTLTTARLNNLFDASSSSIGLFKRKYSVSQAGAYDGDWDVGHVVMADYGTKNVQSDVYLSFNDLQYVNNASGEFTNIAVFDWNADRTNNQGTFSRTQIAVDTGIDSPNGNDFDVDVTHHVSFLRNGSNLNALAGAIEIKPSAMNESGYDDNSVVLINPTVVVLEPQ</sequence>
<feature type="compositionally biased region" description="Acidic residues" evidence="1">
    <location>
        <begin position="216"/>
        <end position="226"/>
    </location>
</feature>